<feature type="compositionally biased region" description="Basic and acidic residues" evidence="1">
    <location>
        <begin position="14"/>
        <end position="24"/>
    </location>
</feature>
<evidence type="ECO:0000313" key="3">
    <source>
        <dbReference type="EMBL" id="TDL30168.1"/>
    </source>
</evidence>
<protein>
    <submittedName>
        <fullName evidence="3">Uncharacterized protein</fullName>
    </submittedName>
</protein>
<gene>
    <name evidence="3" type="ORF">BD410DRAFT_834346</name>
</gene>
<accession>A0A4V3AZR9</accession>
<dbReference type="VEuPathDB" id="FungiDB:BD410DRAFT_834346"/>
<evidence type="ECO:0000256" key="2">
    <source>
        <dbReference type="SAM" id="Phobius"/>
    </source>
</evidence>
<feature type="region of interest" description="Disordered" evidence="1">
    <location>
        <begin position="1"/>
        <end position="24"/>
    </location>
</feature>
<dbReference type="EMBL" id="ML170156">
    <property type="protein sequence ID" value="TDL30168.1"/>
    <property type="molecule type" value="Genomic_DNA"/>
</dbReference>
<feature type="transmembrane region" description="Helical" evidence="2">
    <location>
        <begin position="58"/>
        <end position="80"/>
    </location>
</feature>
<dbReference type="AlphaFoldDB" id="A0A4V3AZR9"/>
<keyword evidence="2" id="KW-0472">Membrane</keyword>
<evidence type="ECO:0000256" key="1">
    <source>
        <dbReference type="SAM" id="MobiDB-lite"/>
    </source>
</evidence>
<sequence length="176" mass="18938">MSSANAPTAVCSRQEPRTRTERDAGRGARALACRIAEVVEAYAEALDAFGRFDVGNHYIFLITLYILVCMSAIHPFCLCLPPLKAPLQYSDPARTHRAPPRKPPPPLLFDRPARARLAPRPVPFVSEVLVASKRQLARSRTTCPQRAHIAGLGAGLESVGESPEAGPEVLSSASAS</sequence>
<keyword evidence="2" id="KW-0812">Transmembrane</keyword>
<keyword evidence="4" id="KW-1185">Reference proteome</keyword>
<keyword evidence="2" id="KW-1133">Transmembrane helix</keyword>
<proteinExistence type="predicted"/>
<feature type="region of interest" description="Disordered" evidence="1">
    <location>
        <begin position="156"/>
        <end position="176"/>
    </location>
</feature>
<reference evidence="3 4" key="1">
    <citation type="submission" date="2018-06" db="EMBL/GenBank/DDBJ databases">
        <title>A transcriptomic atlas of mushroom development highlights an independent origin of complex multicellularity.</title>
        <authorList>
            <consortium name="DOE Joint Genome Institute"/>
            <person name="Krizsan K."/>
            <person name="Almasi E."/>
            <person name="Merenyi Z."/>
            <person name="Sahu N."/>
            <person name="Viragh M."/>
            <person name="Koszo T."/>
            <person name="Mondo S."/>
            <person name="Kiss B."/>
            <person name="Balint B."/>
            <person name="Kues U."/>
            <person name="Barry K."/>
            <person name="Hegedus J.C."/>
            <person name="Henrissat B."/>
            <person name="Johnson J."/>
            <person name="Lipzen A."/>
            <person name="Ohm R."/>
            <person name="Nagy I."/>
            <person name="Pangilinan J."/>
            <person name="Yan J."/>
            <person name="Xiong Y."/>
            <person name="Grigoriev I.V."/>
            <person name="Hibbett D.S."/>
            <person name="Nagy L.G."/>
        </authorList>
    </citation>
    <scope>NUCLEOTIDE SEQUENCE [LARGE SCALE GENOMIC DNA]</scope>
    <source>
        <strain evidence="3 4">SZMC22713</strain>
    </source>
</reference>
<organism evidence="3 4">
    <name type="scientific">Rickenella mellea</name>
    <dbReference type="NCBI Taxonomy" id="50990"/>
    <lineage>
        <taxon>Eukaryota</taxon>
        <taxon>Fungi</taxon>
        <taxon>Dikarya</taxon>
        <taxon>Basidiomycota</taxon>
        <taxon>Agaricomycotina</taxon>
        <taxon>Agaricomycetes</taxon>
        <taxon>Hymenochaetales</taxon>
        <taxon>Rickenellaceae</taxon>
        <taxon>Rickenella</taxon>
    </lineage>
</organism>
<name>A0A4V3AZR9_9AGAM</name>
<dbReference type="Proteomes" id="UP000294933">
    <property type="component" value="Unassembled WGS sequence"/>
</dbReference>
<evidence type="ECO:0000313" key="4">
    <source>
        <dbReference type="Proteomes" id="UP000294933"/>
    </source>
</evidence>